<dbReference type="AlphaFoldDB" id="A0A820MTV5"/>
<name>A0A820MTV5_9BILA</name>
<accession>A0A820MTV5</accession>
<dbReference type="InterPro" id="IPR013594">
    <property type="entry name" value="Dynein_heavy_tail"/>
</dbReference>
<dbReference type="Pfam" id="PF08385">
    <property type="entry name" value="DHC_N1"/>
    <property type="match status" value="1"/>
</dbReference>
<evidence type="ECO:0000313" key="3">
    <source>
        <dbReference type="Proteomes" id="UP000663844"/>
    </source>
</evidence>
<reference evidence="2" key="1">
    <citation type="submission" date="2021-02" db="EMBL/GenBank/DDBJ databases">
        <authorList>
            <person name="Nowell W R."/>
        </authorList>
    </citation>
    <scope>NUCLEOTIDE SEQUENCE</scope>
</reference>
<evidence type="ECO:0000313" key="2">
    <source>
        <dbReference type="EMBL" id="CAF4377549.1"/>
    </source>
</evidence>
<gene>
    <name evidence="2" type="ORF">OXD698_LOCUS50188</name>
</gene>
<organism evidence="2 3">
    <name type="scientific">Adineta steineri</name>
    <dbReference type="NCBI Taxonomy" id="433720"/>
    <lineage>
        <taxon>Eukaryota</taxon>
        <taxon>Metazoa</taxon>
        <taxon>Spiralia</taxon>
        <taxon>Gnathifera</taxon>
        <taxon>Rotifera</taxon>
        <taxon>Eurotatoria</taxon>
        <taxon>Bdelloidea</taxon>
        <taxon>Adinetida</taxon>
        <taxon>Adinetidae</taxon>
        <taxon>Adineta</taxon>
    </lineage>
</organism>
<evidence type="ECO:0000259" key="1">
    <source>
        <dbReference type="Pfam" id="PF08385"/>
    </source>
</evidence>
<sequence length="142" mass="16183">MDQFENIMSQADRDIARQLREHFQKIRSDPQQMLSDFKRYFDLIQRETIRQELASERELLLKQFESDLKTSTDDFQNLTSGGKKSSTQGGNRTAIAIALDTSRQIEAKVNTIINDGDKLVSDLSGFARVASSAKQLKQDLIK</sequence>
<dbReference type="Proteomes" id="UP000663844">
    <property type="component" value="Unassembled WGS sequence"/>
</dbReference>
<feature type="domain" description="Dynein heavy chain tail" evidence="1">
    <location>
        <begin position="1"/>
        <end position="115"/>
    </location>
</feature>
<protein>
    <recommendedName>
        <fullName evidence="1">Dynein heavy chain tail domain-containing protein</fullName>
    </recommendedName>
</protein>
<proteinExistence type="predicted"/>
<comment type="caution">
    <text evidence="2">The sequence shown here is derived from an EMBL/GenBank/DDBJ whole genome shotgun (WGS) entry which is preliminary data.</text>
</comment>
<dbReference type="EMBL" id="CAJOAZ010023664">
    <property type="protein sequence ID" value="CAF4377549.1"/>
    <property type="molecule type" value="Genomic_DNA"/>
</dbReference>